<comment type="similarity">
    <text evidence="1 8">Belongs to the cytidylate kinase family. Type 1 subfamily.</text>
</comment>
<comment type="caution">
    <text evidence="11">The sequence shown here is derived from an EMBL/GenBank/DDBJ whole genome shotgun (WGS) entry which is preliminary data.</text>
</comment>
<dbReference type="GO" id="GO:0006220">
    <property type="term" value="P:pyrimidine nucleotide metabolic process"/>
    <property type="evidence" value="ECO:0007669"/>
    <property type="project" value="UniProtKB-UniRule"/>
</dbReference>
<evidence type="ECO:0000313" key="12">
    <source>
        <dbReference type="Proteomes" id="UP000275461"/>
    </source>
</evidence>
<reference evidence="11 12" key="1">
    <citation type="submission" date="2018-10" db="EMBL/GenBank/DDBJ databases">
        <title>Genomic Encyclopedia of Type Strains, Phase IV (KMG-IV): sequencing the most valuable type-strain genomes for metagenomic binning, comparative biology and taxonomic classification.</title>
        <authorList>
            <person name="Goeker M."/>
        </authorList>
    </citation>
    <scope>NUCLEOTIDE SEQUENCE [LARGE SCALE GENOMIC DNA]</scope>
    <source>
        <strain evidence="11 12">DSM 12769</strain>
    </source>
</reference>
<name>A0A498C6I9_9GAMM</name>
<evidence type="ECO:0000256" key="3">
    <source>
        <dbReference type="ARBA" id="ARBA00022741"/>
    </source>
</evidence>
<dbReference type="OrthoDB" id="9807434at2"/>
<dbReference type="Gene3D" id="3.40.50.300">
    <property type="entry name" value="P-loop containing nucleotide triphosphate hydrolases"/>
    <property type="match status" value="1"/>
</dbReference>
<keyword evidence="4 8" id="KW-0418">Kinase</keyword>
<evidence type="ECO:0000259" key="10">
    <source>
        <dbReference type="Pfam" id="PF02224"/>
    </source>
</evidence>
<dbReference type="Proteomes" id="UP000275461">
    <property type="component" value="Unassembled WGS sequence"/>
</dbReference>
<dbReference type="AlphaFoldDB" id="A0A498C6I9"/>
<keyword evidence="12" id="KW-1185">Reference proteome</keyword>
<dbReference type="InterPro" id="IPR011994">
    <property type="entry name" value="Cytidylate_kinase_dom"/>
</dbReference>
<evidence type="ECO:0000256" key="8">
    <source>
        <dbReference type="HAMAP-Rule" id="MF_00238"/>
    </source>
</evidence>
<feature type="binding site" evidence="8">
    <location>
        <begin position="16"/>
        <end position="24"/>
    </location>
    <ligand>
        <name>ATP</name>
        <dbReference type="ChEBI" id="CHEBI:30616"/>
    </ligand>
</feature>
<dbReference type="EC" id="2.7.4.25" evidence="8"/>
<evidence type="ECO:0000256" key="4">
    <source>
        <dbReference type="ARBA" id="ARBA00022777"/>
    </source>
</evidence>
<dbReference type="GO" id="GO:0005524">
    <property type="term" value="F:ATP binding"/>
    <property type="evidence" value="ECO:0007669"/>
    <property type="project" value="UniProtKB-UniRule"/>
</dbReference>
<dbReference type="GO" id="GO:0015949">
    <property type="term" value="P:nucleobase-containing small molecule interconversion"/>
    <property type="evidence" value="ECO:0007669"/>
    <property type="project" value="TreeGrafter"/>
</dbReference>
<dbReference type="GO" id="GO:0005829">
    <property type="term" value="C:cytosol"/>
    <property type="evidence" value="ECO:0007669"/>
    <property type="project" value="TreeGrafter"/>
</dbReference>
<dbReference type="InterPro" id="IPR027417">
    <property type="entry name" value="P-loop_NTPase"/>
</dbReference>
<dbReference type="SUPFAM" id="SSF52540">
    <property type="entry name" value="P-loop containing nucleoside triphosphate hydrolases"/>
    <property type="match status" value="1"/>
</dbReference>
<dbReference type="GO" id="GO:0036430">
    <property type="term" value="F:CMP kinase activity"/>
    <property type="evidence" value="ECO:0007669"/>
    <property type="project" value="RHEA"/>
</dbReference>
<keyword evidence="5 8" id="KW-0067">ATP-binding</keyword>
<keyword evidence="2 8" id="KW-0808">Transferase</keyword>
<evidence type="ECO:0000256" key="7">
    <source>
        <dbReference type="ARBA" id="ARBA00048478"/>
    </source>
</evidence>
<dbReference type="InterPro" id="IPR003136">
    <property type="entry name" value="Cytidylate_kin"/>
</dbReference>
<dbReference type="NCBIfam" id="TIGR00017">
    <property type="entry name" value="cmk"/>
    <property type="match status" value="1"/>
</dbReference>
<feature type="domain" description="Cytidylate kinase" evidence="10">
    <location>
        <begin position="13"/>
        <end position="226"/>
    </location>
</feature>
<comment type="catalytic activity">
    <reaction evidence="6 8">
        <text>dCMP + ATP = dCDP + ADP</text>
        <dbReference type="Rhea" id="RHEA:25094"/>
        <dbReference type="ChEBI" id="CHEBI:30616"/>
        <dbReference type="ChEBI" id="CHEBI:57566"/>
        <dbReference type="ChEBI" id="CHEBI:58593"/>
        <dbReference type="ChEBI" id="CHEBI:456216"/>
        <dbReference type="EC" id="2.7.4.25"/>
    </reaction>
</comment>
<protein>
    <recommendedName>
        <fullName evidence="8">Cytidylate kinase</fullName>
        <shortName evidence="8">CK</shortName>
        <ecNumber evidence="8">2.7.4.25</ecNumber>
    </recommendedName>
    <alternativeName>
        <fullName evidence="8">Cytidine monophosphate kinase</fullName>
        <shortName evidence="8">CMP kinase</shortName>
    </alternativeName>
</protein>
<dbReference type="HAMAP" id="MF_00238">
    <property type="entry name" value="Cytidyl_kinase_type1"/>
    <property type="match status" value="1"/>
</dbReference>
<sequence>MTGQADNKAPVLAIDGPSGSGKGTIARAVAAELGWHLLDSGALYRLTALHACRQDVPLDDEHALADLAAGLPVAFLQDEQGEPHIQLAEEDVTWQIRTEQVGDAASRVAAIPVVREALLQRQRDFRQSPGLVADGRDMGTVVFPDAQVKIFMTASAEERARRRYNQLKEQGVGVTLASLSEEIAERDRRDAERSAAPLRPSRDALELDTTGVPVDEVIGRVLAQVRARLAGT</sequence>
<keyword evidence="3 8" id="KW-0547">Nucleotide-binding</keyword>
<comment type="catalytic activity">
    <reaction evidence="7 8">
        <text>CMP + ATP = CDP + ADP</text>
        <dbReference type="Rhea" id="RHEA:11600"/>
        <dbReference type="ChEBI" id="CHEBI:30616"/>
        <dbReference type="ChEBI" id="CHEBI:58069"/>
        <dbReference type="ChEBI" id="CHEBI:60377"/>
        <dbReference type="ChEBI" id="CHEBI:456216"/>
        <dbReference type="EC" id="2.7.4.25"/>
    </reaction>
</comment>
<dbReference type="PANTHER" id="PTHR21299">
    <property type="entry name" value="CYTIDYLATE KINASE/PANTOATE-BETA-ALANINE LIGASE"/>
    <property type="match status" value="1"/>
</dbReference>
<evidence type="ECO:0000256" key="2">
    <source>
        <dbReference type="ARBA" id="ARBA00022679"/>
    </source>
</evidence>
<dbReference type="CDD" id="cd02020">
    <property type="entry name" value="CMPK"/>
    <property type="match status" value="1"/>
</dbReference>
<dbReference type="PANTHER" id="PTHR21299:SF2">
    <property type="entry name" value="CYTIDYLATE KINASE"/>
    <property type="match status" value="1"/>
</dbReference>
<dbReference type="EMBL" id="RCDA01000002">
    <property type="protein sequence ID" value="RLK48700.1"/>
    <property type="molecule type" value="Genomic_DNA"/>
</dbReference>
<evidence type="ECO:0000256" key="5">
    <source>
        <dbReference type="ARBA" id="ARBA00022840"/>
    </source>
</evidence>
<organism evidence="11 12">
    <name type="scientific">Alkalispirillum mobile</name>
    <dbReference type="NCBI Taxonomy" id="85925"/>
    <lineage>
        <taxon>Bacteria</taxon>
        <taxon>Pseudomonadati</taxon>
        <taxon>Pseudomonadota</taxon>
        <taxon>Gammaproteobacteria</taxon>
        <taxon>Chromatiales</taxon>
        <taxon>Ectothiorhodospiraceae</taxon>
        <taxon>Alkalispirillum</taxon>
    </lineage>
</organism>
<proteinExistence type="inferred from homology"/>
<comment type="subcellular location">
    <subcellularLocation>
        <location evidence="8">Cytoplasm</location>
    </subcellularLocation>
</comment>
<keyword evidence="8" id="KW-0963">Cytoplasm</keyword>
<evidence type="ECO:0000256" key="1">
    <source>
        <dbReference type="ARBA" id="ARBA00009427"/>
    </source>
</evidence>
<evidence type="ECO:0000256" key="9">
    <source>
        <dbReference type="SAM" id="MobiDB-lite"/>
    </source>
</evidence>
<dbReference type="Pfam" id="PF02224">
    <property type="entry name" value="Cytidylate_kin"/>
    <property type="match status" value="1"/>
</dbReference>
<evidence type="ECO:0000256" key="6">
    <source>
        <dbReference type="ARBA" id="ARBA00047615"/>
    </source>
</evidence>
<dbReference type="RefSeq" id="WP_121442345.1">
    <property type="nucleotide sequence ID" value="NZ_RCDA01000002.1"/>
</dbReference>
<feature type="region of interest" description="Disordered" evidence="9">
    <location>
        <begin position="185"/>
        <end position="204"/>
    </location>
</feature>
<dbReference type="GO" id="GO:0036431">
    <property type="term" value="F:dCMP kinase activity"/>
    <property type="evidence" value="ECO:0007669"/>
    <property type="project" value="InterPro"/>
</dbReference>
<accession>A0A498C6I9</accession>
<evidence type="ECO:0000313" key="11">
    <source>
        <dbReference type="EMBL" id="RLK48700.1"/>
    </source>
</evidence>
<gene>
    <name evidence="8" type="primary">cmk</name>
    <name evidence="11" type="ORF">DFR31_1811</name>
</gene>